<proteinExistence type="predicted"/>
<dbReference type="Pfam" id="PF19593">
    <property type="entry name" value="DUF6098"/>
    <property type="match status" value="1"/>
</dbReference>
<evidence type="ECO:0000313" key="3">
    <source>
        <dbReference type="Proteomes" id="UP001614391"/>
    </source>
</evidence>
<evidence type="ECO:0000313" key="2">
    <source>
        <dbReference type="EMBL" id="MFI9121329.1"/>
    </source>
</evidence>
<sequence length="124" mass="13906">MPSFTNLDDLVRLVDDRRDIYVRWSRGPDPDLRSASSTTDTKRRAAVDCGICRPIRHSPPALPFFPTSKPRSPTRWAFRRRRGRRRSGRSGFPSMDAFSASAVMSPQVRAPVPGAPQRTTGARP</sequence>
<comment type="caution">
    <text evidence="2">The sequence shown here is derived from an EMBL/GenBank/DDBJ whole genome shotgun (WGS) entry which is preliminary data.</text>
</comment>
<keyword evidence="3" id="KW-1185">Reference proteome</keyword>
<evidence type="ECO:0000256" key="1">
    <source>
        <dbReference type="SAM" id="MobiDB-lite"/>
    </source>
</evidence>
<dbReference type="Proteomes" id="UP001614391">
    <property type="component" value="Unassembled WGS sequence"/>
</dbReference>
<gene>
    <name evidence="2" type="ORF">ACIGW0_18290</name>
</gene>
<protein>
    <submittedName>
        <fullName evidence="2">DUF6098 family protein</fullName>
    </submittedName>
</protein>
<feature type="region of interest" description="Disordered" evidence="1">
    <location>
        <begin position="60"/>
        <end position="124"/>
    </location>
</feature>
<dbReference type="InterPro" id="IPR046080">
    <property type="entry name" value="DUF6098"/>
</dbReference>
<dbReference type="RefSeq" id="WP_399616046.1">
    <property type="nucleotide sequence ID" value="NZ_JBITYT010000007.1"/>
</dbReference>
<name>A0ABW8CUS5_STRBI</name>
<feature type="compositionally biased region" description="Basic residues" evidence="1">
    <location>
        <begin position="77"/>
        <end position="88"/>
    </location>
</feature>
<dbReference type="EMBL" id="JBITYT010000007">
    <property type="protein sequence ID" value="MFI9121329.1"/>
    <property type="molecule type" value="Genomic_DNA"/>
</dbReference>
<organism evidence="2 3">
    <name type="scientific">Streptomyces bikiniensis</name>
    <dbReference type="NCBI Taxonomy" id="1896"/>
    <lineage>
        <taxon>Bacteria</taxon>
        <taxon>Bacillati</taxon>
        <taxon>Actinomycetota</taxon>
        <taxon>Actinomycetes</taxon>
        <taxon>Kitasatosporales</taxon>
        <taxon>Streptomycetaceae</taxon>
        <taxon>Streptomyces</taxon>
    </lineage>
</organism>
<accession>A0ABW8CUS5</accession>
<reference evidence="2 3" key="1">
    <citation type="submission" date="2024-10" db="EMBL/GenBank/DDBJ databases">
        <title>The Natural Products Discovery Center: Release of the First 8490 Sequenced Strains for Exploring Actinobacteria Biosynthetic Diversity.</title>
        <authorList>
            <person name="Kalkreuter E."/>
            <person name="Kautsar S.A."/>
            <person name="Yang D."/>
            <person name="Bader C.D."/>
            <person name="Teijaro C.N."/>
            <person name="Fluegel L."/>
            <person name="Davis C.M."/>
            <person name="Simpson J.R."/>
            <person name="Lauterbach L."/>
            <person name="Steele A.D."/>
            <person name="Gui C."/>
            <person name="Meng S."/>
            <person name="Li G."/>
            <person name="Viehrig K."/>
            <person name="Ye F."/>
            <person name="Su P."/>
            <person name="Kiefer A.F."/>
            <person name="Nichols A."/>
            <person name="Cepeda A.J."/>
            <person name="Yan W."/>
            <person name="Fan B."/>
            <person name="Jiang Y."/>
            <person name="Adhikari A."/>
            <person name="Zheng C.-J."/>
            <person name="Schuster L."/>
            <person name="Cowan T.M."/>
            <person name="Smanski M.J."/>
            <person name="Chevrette M.G."/>
            <person name="De Carvalho L.P.S."/>
            <person name="Shen B."/>
        </authorList>
    </citation>
    <scope>NUCLEOTIDE SEQUENCE [LARGE SCALE GENOMIC DNA]</scope>
    <source>
        <strain evidence="2 3">NPDC053346</strain>
    </source>
</reference>